<dbReference type="GO" id="GO:0000976">
    <property type="term" value="F:transcription cis-regulatory region binding"/>
    <property type="evidence" value="ECO:0007669"/>
    <property type="project" value="TreeGrafter"/>
</dbReference>
<dbReference type="PANTHER" id="PTHR30126:SF39">
    <property type="entry name" value="HTH-TYPE TRANSCRIPTIONAL REGULATOR CYSL"/>
    <property type="match status" value="1"/>
</dbReference>
<evidence type="ECO:0000256" key="2">
    <source>
        <dbReference type="ARBA" id="ARBA00023015"/>
    </source>
</evidence>
<sequence>MTLDQLRVFMAVAERQHLTKGAEALNLTPSAATASIQALEGRHGTKLFHRVGRRLELSESGRAFLPEARAALAAAAAAELALRELGGLERGRLALAASQTLASYWLPPLLMRFAAAHPGVALSLSEGNTAAVAAAVLAGDAEIGCIEGEVDAPGLAVAPLADDRLVVVASPRHPLARRRAVTAPALRSSRWVMREPGSGTRAAFEAAMRAAGVAPGDLDVTLVLPTNEAVCAAVAGSACLTAVSDLVARPHVEAGGLCRIDHPLPTRRFALVRHKERFRTKAAVAFEGLLHEAAREMAEQRDAPSFDI</sequence>
<dbReference type="FunFam" id="1.10.10.10:FF:000001">
    <property type="entry name" value="LysR family transcriptional regulator"/>
    <property type="match status" value="1"/>
</dbReference>
<evidence type="ECO:0000313" key="6">
    <source>
        <dbReference type="EMBL" id="RYB02582.1"/>
    </source>
</evidence>
<reference evidence="6 7" key="2">
    <citation type="submission" date="2019-02" db="EMBL/GenBank/DDBJ databases">
        <title>'Lichenibacterium ramalinii' gen. nov. sp. nov., 'Lichenibacterium minor' gen. nov. sp. nov.</title>
        <authorList>
            <person name="Pankratov T."/>
        </authorList>
    </citation>
    <scope>NUCLEOTIDE SEQUENCE [LARGE SCALE GENOMIC DNA]</scope>
    <source>
        <strain evidence="6 7">RmlP001</strain>
    </source>
</reference>
<comment type="similarity">
    <text evidence="1">Belongs to the LysR transcriptional regulatory family.</text>
</comment>
<dbReference type="Gene3D" id="1.10.10.10">
    <property type="entry name" value="Winged helix-like DNA-binding domain superfamily/Winged helix DNA-binding domain"/>
    <property type="match status" value="1"/>
</dbReference>
<evidence type="ECO:0000256" key="3">
    <source>
        <dbReference type="ARBA" id="ARBA00023125"/>
    </source>
</evidence>
<dbReference type="GO" id="GO:0003700">
    <property type="term" value="F:DNA-binding transcription factor activity"/>
    <property type="evidence" value="ECO:0007669"/>
    <property type="project" value="InterPro"/>
</dbReference>
<evidence type="ECO:0000313" key="7">
    <source>
        <dbReference type="Proteomes" id="UP000289411"/>
    </source>
</evidence>
<dbReference type="PROSITE" id="PS50931">
    <property type="entry name" value="HTH_LYSR"/>
    <property type="match status" value="1"/>
</dbReference>
<gene>
    <name evidence="6" type="ORF">D3272_20730</name>
</gene>
<keyword evidence="4" id="KW-0804">Transcription</keyword>
<keyword evidence="2" id="KW-0805">Transcription regulation</keyword>
<dbReference type="OrthoDB" id="9808620at2"/>
<evidence type="ECO:0000256" key="4">
    <source>
        <dbReference type="ARBA" id="ARBA00023163"/>
    </source>
</evidence>
<organism evidence="6 7">
    <name type="scientific">Lichenibacterium ramalinae</name>
    <dbReference type="NCBI Taxonomy" id="2316527"/>
    <lineage>
        <taxon>Bacteria</taxon>
        <taxon>Pseudomonadati</taxon>
        <taxon>Pseudomonadota</taxon>
        <taxon>Alphaproteobacteria</taxon>
        <taxon>Hyphomicrobiales</taxon>
        <taxon>Lichenihabitantaceae</taxon>
        <taxon>Lichenibacterium</taxon>
    </lineage>
</organism>
<name>A0A4Q2RAF2_9HYPH</name>
<feature type="domain" description="HTH lysR-type" evidence="5">
    <location>
        <begin position="1"/>
        <end position="58"/>
    </location>
</feature>
<keyword evidence="7" id="KW-1185">Reference proteome</keyword>
<dbReference type="SUPFAM" id="SSF53850">
    <property type="entry name" value="Periplasmic binding protein-like II"/>
    <property type="match status" value="1"/>
</dbReference>
<dbReference type="Pfam" id="PF03466">
    <property type="entry name" value="LysR_substrate"/>
    <property type="match status" value="1"/>
</dbReference>
<dbReference type="EMBL" id="QYBC01000019">
    <property type="protein sequence ID" value="RYB02582.1"/>
    <property type="molecule type" value="Genomic_DNA"/>
</dbReference>
<dbReference type="Gene3D" id="3.40.190.290">
    <property type="match status" value="1"/>
</dbReference>
<dbReference type="AlphaFoldDB" id="A0A4Q2RAF2"/>
<keyword evidence="3" id="KW-0238">DNA-binding</keyword>
<protein>
    <submittedName>
        <fullName evidence="6">LysR family transcriptional regulator</fullName>
    </submittedName>
</protein>
<accession>A0A4Q2RAF2</accession>
<dbReference type="SUPFAM" id="SSF46785">
    <property type="entry name" value="Winged helix' DNA-binding domain"/>
    <property type="match status" value="1"/>
</dbReference>
<dbReference type="InterPro" id="IPR005119">
    <property type="entry name" value="LysR_subst-bd"/>
</dbReference>
<reference evidence="6 7" key="1">
    <citation type="submission" date="2018-09" db="EMBL/GenBank/DDBJ databases">
        <authorList>
            <person name="Grouzdev D.S."/>
            <person name="Krutkina M.S."/>
        </authorList>
    </citation>
    <scope>NUCLEOTIDE SEQUENCE [LARGE SCALE GENOMIC DNA]</scope>
    <source>
        <strain evidence="6 7">RmlP001</strain>
    </source>
</reference>
<dbReference type="PANTHER" id="PTHR30126">
    <property type="entry name" value="HTH-TYPE TRANSCRIPTIONAL REGULATOR"/>
    <property type="match status" value="1"/>
</dbReference>
<evidence type="ECO:0000259" key="5">
    <source>
        <dbReference type="PROSITE" id="PS50931"/>
    </source>
</evidence>
<evidence type="ECO:0000256" key="1">
    <source>
        <dbReference type="ARBA" id="ARBA00009437"/>
    </source>
</evidence>
<dbReference type="InterPro" id="IPR036388">
    <property type="entry name" value="WH-like_DNA-bd_sf"/>
</dbReference>
<dbReference type="InterPro" id="IPR036390">
    <property type="entry name" value="WH_DNA-bd_sf"/>
</dbReference>
<dbReference type="RefSeq" id="WP_129221117.1">
    <property type="nucleotide sequence ID" value="NZ_QYBC01000019.1"/>
</dbReference>
<proteinExistence type="inferred from homology"/>
<comment type="caution">
    <text evidence="6">The sequence shown here is derived from an EMBL/GenBank/DDBJ whole genome shotgun (WGS) entry which is preliminary data.</text>
</comment>
<dbReference type="InterPro" id="IPR000847">
    <property type="entry name" value="LysR_HTH_N"/>
</dbReference>
<dbReference type="Proteomes" id="UP000289411">
    <property type="component" value="Unassembled WGS sequence"/>
</dbReference>
<dbReference type="Pfam" id="PF00126">
    <property type="entry name" value="HTH_1"/>
    <property type="match status" value="1"/>
</dbReference>